<dbReference type="InterPro" id="IPR016101">
    <property type="entry name" value="CO_DH_a-bundle"/>
</dbReference>
<dbReference type="Proteomes" id="UP000050360">
    <property type="component" value="Unassembled WGS sequence"/>
</dbReference>
<accession>A0A0N8KQW7</accession>
<keyword evidence="1" id="KW-0479">Metal-binding</keyword>
<reference evidence="4 5" key="1">
    <citation type="submission" date="2015-09" db="EMBL/GenBank/DDBJ databases">
        <title>A metagenomics-based metabolic model of nitrate-dependent anaerobic oxidation of methane by Methanoperedens-like archaea.</title>
        <authorList>
            <person name="Arshad A."/>
            <person name="Speth D.R."/>
            <person name="De Graaf R.M."/>
            <person name="Op Den Camp H.J."/>
            <person name="Jetten M.S."/>
            <person name="Welte C.U."/>
        </authorList>
    </citation>
    <scope>NUCLEOTIDE SEQUENCE [LARGE SCALE GENOMIC DNA]</scope>
</reference>
<protein>
    <submittedName>
        <fullName evidence="4">Uncharacterized protein</fullName>
    </submittedName>
</protein>
<name>A0A0N8KQW7_9EURY</name>
<evidence type="ECO:0000313" key="4">
    <source>
        <dbReference type="EMBL" id="KPQ43290.1"/>
    </source>
</evidence>
<evidence type="ECO:0000256" key="3">
    <source>
        <dbReference type="ARBA" id="ARBA00023002"/>
    </source>
</evidence>
<keyword evidence="2" id="KW-0533">Nickel</keyword>
<evidence type="ECO:0000256" key="1">
    <source>
        <dbReference type="ARBA" id="ARBA00022485"/>
    </source>
</evidence>
<evidence type="ECO:0000313" key="5">
    <source>
        <dbReference type="Proteomes" id="UP000050360"/>
    </source>
</evidence>
<dbReference type="AlphaFoldDB" id="A0A0N8KQW7"/>
<sequence length="96" mass="10479">CTEINCTKQGIKAMGAAVAEVAISDIMGDEKYMRFARSYYPPDIFENLSKLGVMPGSAGRELLDSGHETSMGTMADPAGSYCMQQGWELLIFHHLS</sequence>
<proteinExistence type="predicted"/>
<gene>
    <name evidence="4" type="ORF">MPEBLZ_02152</name>
</gene>
<keyword evidence="1" id="KW-0004">4Fe-4S</keyword>
<feature type="non-terminal residue" evidence="4">
    <location>
        <position position="1"/>
    </location>
</feature>
<keyword evidence="3" id="KW-0560">Oxidoreductase</keyword>
<keyword evidence="1" id="KW-0411">Iron-sulfur</keyword>
<dbReference type="EMBL" id="LKCM01000163">
    <property type="protein sequence ID" value="KPQ43290.1"/>
    <property type="molecule type" value="Genomic_DNA"/>
</dbReference>
<organism evidence="4 5">
    <name type="scientific">Candidatus Methanoperedens nitratireducens</name>
    <dbReference type="NCBI Taxonomy" id="1392998"/>
    <lineage>
        <taxon>Archaea</taxon>
        <taxon>Methanobacteriati</taxon>
        <taxon>Methanobacteriota</taxon>
        <taxon>Stenosarchaea group</taxon>
        <taxon>Methanomicrobia</taxon>
        <taxon>Methanosarcinales</taxon>
        <taxon>ANME-2 cluster</taxon>
        <taxon>Candidatus Methanoperedentaceae</taxon>
        <taxon>Candidatus Methanoperedens</taxon>
    </lineage>
</organism>
<dbReference type="GO" id="GO:0043885">
    <property type="term" value="F:anaerobic carbon-monoxide dehydrogenase activity"/>
    <property type="evidence" value="ECO:0007669"/>
    <property type="project" value="InterPro"/>
</dbReference>
<comment type="caution">
    <text evidence="4">The sequence shown here is derived from an EMBL/GenBank/DDBJ whole genome shotgun (WGS) entry which is preliminary data.</text>
</comment>
<dbReference type="GO" id="GO:0016151">
    <property type="term" value="F:nickel cation binding"/>
    <property type="evidence" value="ECO:0007669"/>
    <property type="project" value="InterPro"/>
</dbReference>
<dbReference type="Gene3D" id="1.20.1270.30">
    <property type="match status" value="1"/>
</dbReference>
<keyword evidence="1" id="KW-0408">Iron</keyword>
<dbReference type="GO" id="GO:0051539">
    <property type="term" value="F:4 iron, 4 sulfur cluster binding"/>
    <property type="evidence" value="ECO:0007669"/>
    <property type="project" value="UniProtKB-KW"/>
</dbReference>
<dbReference type="GO" id="GO:0006091">
    <property type="term" value="P:generation of precursor metabolites and energy"/>
    <property type="evidence" value="ECO:0007669"/>
    <property type="project" value="InterPro"/>
</dbReference>
<evidence type="ECO:0000256" key="2">
    <source>
        <dbReference type="ARBA" id="ARBA00022596"/>
    </source>
</evidence>